<dbReference type="InterPro" id="IPR045076">
    <property type="entry name" value="MutS"/>
</dbReference>
<proteinExistence type="inferred from homology"/>
<dbReference type="InterPro" id="IPR000432">
    <property type="entry name" value="DNA_mismatch_repair_MutS_C"/>
</dbReference>
<dbReference type="Pfam" id="PF05192">
    <property type="entry name" value="MutS_III"/>
    <property type="match status" value="1"/>
</dbReference>
<dbReference type="GO" id="GO:0005524">
    <property type="term" value="F:ATP binding"/>
    <property type="evidence" value="ECO:0007669"/>
    <property type="project" value="UniProtKB-KW"/>
</dbReference>
<dbReference type="InterPro" id="IPR007860">
    <property type="entry name" value="DNA_mmatch_repair_MutS_con_dom"/>
</dbReference>
<dbReference type="PANTHER" id="PTHR11361">
    <property type="entry name" value="DNA MISMATCH REPAIR PROTEIN MUTS FAMILY MEMBER"/>
    <property type="match status" value="1"/>
</dbReference>
<dbReference type="EMBL" id="MCGT01000001">
    <property type="protein sequence ID" value="ORX63094.1"/>
    <property type="molecule type" value="Genomic_DNA"/>
</dbReference>
<dbReference type="GO" id="GO:0036297">
    <property type="term" value="P:interstrand cross-link repair"/>
    <property type="evidence" value="ECO:0007669"/>
    <property type="project" value="EnsemblFungi"/>
</dbReference>
<dbReference type="GO" id="GO:0043570">
    <property type="term" value="P:maintenance of DNA repeat elements"/>
    <property type="evidence" value="ECO:0007669"/>
    <property type="project" value="EnsemblFungi"/>
</dbReference>
<dbReference type="NCBIfam" id="NF003810">
    <property type="entry name" value="PRK05399.1"/>
    <property type="match status" value="1"/>
</dbReference>
<evidence type="ECO:0000256" key="4">
    <source>
        <dbReference type="ARBA" id="ARBA00022840"/>
    </source>
</evidence>
<dbReference type="GO" id="GO:0032301">
    <property type="term" value="C:MutSalpha complex"/>
    <property type="evidence" value="ECO:0007669"/>
    <property type="project" value="EnsemblFungi"/>
</dbReference>
<dbReference type="InterPro" id="IPR027417">
    <property type="entry name" value="P-loop_NTPase"/>
</dbReference>
<dbReference type="GO" id="GO:0032138">
    <property type="term" value="F:single base insertion or deletion binding"/>
    <property type="evidence" value="ECO:0007669"/>
    <property type="project" value="EnsemblFungi"/>
</dbReference>
<dbReference type="InterPro" id="IPR007861">
    <property type="entry name" value="DNA_mismatch_repair_MutS_clamp"/>
</dbReference>
<dbReference type="Gene3D" id="1.10.1420.10">
    <property type="match status" value="2"/>
</dbReference>
<dbReference type="Gene3D" id="3.40.50.300">
    <property type="entry name" value="P-loop containing nucleotide triphosphate hydrolases"/>
    <property type="match status" value="1"/>
</dbReference>
<dbReference type="GO" id="GO:0032137">
    <property type="term" value="F:guanine/thymine mispair binding"/>
    <property type="evidence" value="ECO:0007669"/>
    <property type="project" value="EnsemblFungi"/>
</dbReference>
<keyword evidence="6" id="KW-0234">DNA repair</keyword>
<dbReference type="STRING" id="101127.A0A1X2GZJ9"/>
<dbReference type="AlphaFoldDB" id="A0A1X2GZJ9"/>
<dbReference type="Pfam" id="PF05190">
    <property type="entry name" value="MutS_IV"/>
    <property type="match status" value="1"/>
</dbReference>
<dbReference type="SUPFAM" id="SSF48334">
    <property type="entry name" value="DNA repair protein MutS, domain III"/>
    <property type="match status" value="1"/>
</dbReference>
<dbReference type="PROSITE" id="PS00486">
    <property type="entry name" value="DNA_MISMATCH_REPAIR_2"/>
    <property type="match status" value="1"/>
</dbReference>
<dbReference type="InterPro" id="IPR036678">
    <property type="entry name" value="MutS_con_dom_sf"/>
</dbReference>
<evidence type="ECO:0000313" key="9">
    <source>
        <dbReference type="Proteomes" id="UP000242146"/>
    </source>
</evidence>
<dbReference type="Proteomes" id="UP000242146">
    <property type="component" value="Unassembled WGS sequence"/>
</dbReference>
<dbReference type="SMART" id="SM00534">
    <property type="entry name" value="MUTSac"/>
    <property type="match status" value="1"/>
</dbReference>
<evidence type="ECO:0000256" key="6">
    <source>
        <dbReference type="RuleBase" id="RU003756"/>
    </source>
</evidence>
<dbReference type="GO" id="GO:0043111">
    <property type="term" value="P:replication fork arrest"/>
    <property type="evidence" value="ECO:0007669"/>
    <property type="project" value="EnsemblFungi"/>
</dbReference>
<evidence type="ECO:0000259" key="7">
    <source>
        <dbReference type="PROSITE" id="PS00486"/>
    </source>
</evidence>
<evidence type="ECO:0000256" key="2">
    <source>
        <dbReference type="ARBA" id="ARBA00022741"/>
    </source>
</evidence>
<dbReference type="PANTHER" id="PTHR11361:SF148">
    <property type="entry name" value="DNA MISMATCH REPAIR PROTEIN MSH6"/>
    <property type="match status" value="1"/>
</dbReference>
<name>A0A1X2GZJ9_9FUNG</name>
<dbReference type="InterPro" id="IPR016151">
    <property type="entry name" value="DNA_mismatch_repair_MutS_N"/>
</dbReference>
<dbReference type="OrthoDB" id="10252754at2759"/>
<dbReference type="FunFam" id="3.40.1170.10:FF:000002">
    <property type="entry name" value="DNA mismatch repair protein"/>
    <property type="match status" value="1"/>
</dbReference>
<gene>
    <name evidence="8" type="ORF">DM01DRAFT_208046</name>
</gene>
<dbReference type="InterPro" id="IPR036187">
    <property type="entry name" value="DNA_mismatch_repair_MutS_sf"/>
</dbReference>
<dbReference type="Gene3D" id="3.40.1170.10">
    <property type="entry name" value="DNA repair protein MutS, domain I"/>
    <property type="match status" value="1"/>
</dbReference>
<dbReference type="Pfam" id="PF00488">
    <property type="entry name" value="MutS_V"/>
    <property type="match status" value="1"/>
</dbReference>
<evidence type="ECO:0000256" key="3">
    <source>
        <dbReference type="ARBA" id="ARBA00022763"/>
    </source>
</evidence>
<dbReference type="PIRSF" id="PIRSF037677">
    <property type="entry name" value="DNA_mis_repair_Msh6"/>
    <property type="match status" value="1"/>
</dbReference>
<comment type="caution">
    <text evidence="8">The sequence shown here is derived from an EMBL/GenBank/DDBJ whole genome shotgun (WGS) entry which is preliminary data.</text>
</comment>
<organism evidence="8 9">
    <name type="scientific">Hesseltinella vesiculosa</name>
    <dbReference type="NCBI Taxonomy" id="101127"/>
    <lineage>
        <taxon>Eukaryota</taxon>
        <taxon>Fungi</taxon>
        <taxon>Fungi incertae sedis</taxon>
        <taxon>Mucoromycota</taxon>
        <taxon>Mucoromycotina</taxon>
        <taxon>Mucoromycetes</taxon>
        <taxon>Mucorales</taxon>
        <taxon>Cunninghamellaceae</taxon>
        <taxon>Hesseltinella</taxon>
    </lineage>
</organism>
<dbReference type="InterPro" id="IPR007695">
    <property type="entry name" value="DNA_mismatch_repair_MutS-lik_N"/>
</dbReference>
<dbReference type="GO" id="GO:0000400">
    <property type="term" value="F:four-way junction DNA binding"/>
    <property type="evidence" value="ECO:0007669"/>
    <property type="project" value="EnsemblFungi"/>
</dbReference>
<keyword evidence="4" id="KW-0067">ATP-binding</keyword>
<keyword evidence="5 6" id="KW-0238">DNA-binding</keyword>
<dbReference type="GO" id="GO:0140664">
    <property type="term" value="F:ATP-dependent DNA damage sensor activity"/>
    <property type="evidence" value="ECO:0007669"/>
    <property type="project" value="InterPro"/>
</dbReference>
<keyword evidence="3 6" id="KW-0227">DNA damage</keyword>
<dbReference type="Gene3D" id="3.30.420.110">
    <property type="entry name" value="MutS, connector domain"/>
    <property type="match status" value="1"/>
</dbReference>
<dbReference type="InterPro" id="IPR017261">
    <property type="entry name" value="DNA_mismatch_repair_MutS/MSH"/>
</dbReference>
<dbReference type="SUPFAM" id="SSF52540">
    <property type="entry name" value="P-loop containing nucleoside triphosphate hydrolases"/>
    <property type="match status" value="1"/>
</dbReference>
<dbReference type="SUPFAM" id="SSF55271">
    <property type="entry name" value="DNA repair protein MutS, domain I"/>
    <property type="match status" value="1"/>
</dbReference>
<protein>
    <recommendedName>
        <fullName evidence="7">DNA mismatch repair proteins mutS family domain-containing protein</fullName>
    </recommendedName>
</protein>
<dbReference type="SUPFAM" id="SSF53150">
    <property type="entry name" value="DNA repair protein MutS, domain II"/>
    <property type="match status" value="1"/>
</dbReference>
<dbReference type="GO" id="GO:0016887">
    <property type="term" value="F:ATP hydrolysis activity"/>
    <property type="evidence" value="ECO:0007669"/>
    <property type="project" value="EnsemblFungi"/>
</dbReference>
<dbReference type="SMART" id="SM00533">
    <property type="entry name" value="MUTSd"/>
    <property type="match status" value="1"/>
</dbReference>
<dbReference type="InterPro" id="IPR007696">
    <property type="entry name" value="DNA_mismatch_repair_MutS_core"/>
</dbReference>
<evidence type="ECO:0000256" key="1">
    <source>
        <dbReference type="ARBA" id="ARBA00006271"/>
    </source>
</evidence>
<evidence type="ECO:0000256" key="5">
    <source>
        <dbReference type="ARBA" id="ARBA00023125"/>
    </source>
</evidence>
<dbReference type="Pfam" id="PF05188">
    <property type="entry name" value="MutS_II"/>
    <property type="match status" value="1"/>
</dbReference>
<comment type="similarity">
    <text evidence="1 6">Belongs to the DNA mismatch repair MutS family.</text>
</comment>
<keyword evidence="2 6" id="KW-0547">Nucleotide-binding</keyword>
<sequence>MDVRDADRNRPNDADYDPRTLFVPASAWSKFTPFEKQFWEIKSKNWDSIVFFKKGKFYELYEKDADVGHQEFDLKLTDRTNMRMVGVPESSFDHWVAQFIAKGYKVARVDQMENAIGKAIREKKEITKADKVIRRELTSVLTAGTLVDAALLTDDLGTYCMSIKEYCPGANANPEYGICFVDTSTAEFNLVSFVDDQDRTKFRTLIMQIRPRELVTEKNRLSGAAMRILKDCLANPLWNVLTPETEFWDGRVTIDEIRIGAYFTTDDNINMDSIDDWPSELKEMADKQVLMSAVGGLLWYLRSIKLDKDLFSAGNIRQYDPVQNATRLVLDGQTLANLEIFENSYDGTSQGTVYKLLANSVTPFGKRLFTRWLCHPLRLLEDITQRQDAVDDLLHSPDLQDTLAAAFKELPDLERLISRVHSKHCKVKEFLSVLDGFQNAKKLIAKLKEFCPGLTSKLLQTLIQDFPLMTDALDYFSDAFVVAEIEMDYQKTTAIIPKTAGINEEWDKINKGIKDMENGFQQHLQDMKRELKCPRLVYKDMGKEIYQLEAPKGFKVPKDWQRMSTTSKVDRYWNPTLSQMVPDYKEQLEIKSSFIKNFASQVYAEFDGYYRMWLAAVDSLAQLDALLGLARGSARIGSPSCRPVFVDQEKSMISFEELRHPCVTTSDFIPNDTKLGGSEANIMVLTGPNMGGKSTLLRQTCIAIIMAQLGGYVPAQSCTMTPCDRIYTRIGANDNILAGQSTFMVELSETSKILHEATPRSMVILDELGRGTSTFDGLAIAYAVLHYLAMHVGCLTMFSTHYHTLCQEFSRHPAIRNMHM</sequence>
<evidence type="ECO:0000313" key="8">
    <source>
        <dbReference type="EMBL" id="ORX63094.1"/>
    </source>
</evidence>
<accession>A0A1X2GZJ9</accession>
<comment type="function">
    <text evidence="6">Component of the post-replicative DNA mismatch repair system (MMR).</text>
</comment>
<dbReference type="Pfam" id="PF01624">
    <property type="entry name" value="MutS_I"/>
    <property type="match status" value="1"/>
</dbReference>
<keyword evidence="9" id="KW-1185">Reference proteome</keyword>
<reference evidence="8 9" key="1">
    <citation type="submission" date="2016-07" db="EMBL/GenBank/DDBJ databases">
        <title>Pervasive Adenine N6-methylation of Active Genes in Fungi.</title>
        <authorList>
            <consortium name="DOE Joint Genome Institute"/>
            <person name="Mondo S.J."/>
            <person name="Dannebaum R.O."/>
            <person name="Kuo R.C."/>
            <person name="Labutti K."/>
            <person name="Haridas S."/>
            <person name="Kuo A."/>
            <person name="Salamov A."/>
            <person name="Ahrendt S.R."/>
            <person name="Lipzen A."/>
            <person name="Sullivan W."/>
            <person name="Andreopoulos W.B."/>
            <person name="Clum A."/>
            <person name="Lindquist E."/>
            <person name="Daum C."/>
            <person name="Ramamoorthy G.K."/>
            <person name="Gryganskyi A."/>
            <person name="Culley D."/>
            <person name="Magnuson J.K."/>
            <person name="James T.Y."/>
            <person name="O'Malley M.A."/>
            <person name="Stajich J.E."/>
            <person name="Spatafora J.W."/>
            <person name="Visel A."/>
            <person name="Grigoriev I.V."/>
        </authorList>
    </citation>
    <scope>NUCLEOTIDE SEQUENCE [LARGE SCALE GENOMIC DNA]</scope>
    <source>
        <strain evidence="8 9">NRRL 3301</strain>
    </source>
</reference>
<feature type="domain" description="DNA mismatch repair proteins mutS family" evidence="7">
    <location>
        <begin position="761"/>
        <end position="777"/>
    </location>
</feature>
<dbReference type="GO" id="GO:0000710">
    <property type="term" value="P:meiotic mismatch repair"/>
    <property type="evidence" value="ECO:0007669"/>
    <property type="project" value="EnsemblFungi"/>
</dbReference>